<gene>
    <name evidence="1" type="ORF">DUI87_16205</name>
</gene>
<keyword evidence="2" id="KW-1185">Reference proteome</keyword>
<proteinExistence type="predicted"/>
<reference evidence="1 2" key="1">
    <citation type="submission" date="2018-07" db="EMBL/GenBank/DDBJ databases">
        <title>A high quality draft genome assembly of the barn swallow (H. rustica rustica).</title>
        <authorList>
            <person name="Formenti G."/>
            <person name="Chiara M."/>
            <person name="Poveda L."/>
            <person name="Francoijs K.-J."/>
            <person name="Bonisoli-Alquati A."/>
            <person name="Canova L."/>
            <person name="Gianfranceschi L."/>
            <person name="Horner D.S."/>
            <person name="Saino N."/>
        </authorList>
    </citation>
    <scope>NUCLEOTIDE SEQUENCE [LARGE SCALE GENOMIC DNA]</scope>
    <source>
        <strain evidence="1">Chelidonia</strain>
        <tissue evidence="1">Blood</tissue>
    </source>
</reference>
<evidence type="ECO:0000313" key="1">
    <source>
        <dbReference type="EMBL" id="RMC06759.1"/>
    </source>
</evidence>
<name>A0A3M0K0H9_HIRRU</name>
<accession>A0A3M0K0H9</accession>
<dbReference type="AlphaFoldDB" id="A0A3M0K0H9"/>
<sequence>MESNQDSGQIPPKMEEQQAQLDVTSLSLAKGRKKRAHLQEIKGFYMVYDSQYKEDKTVMNVHCTQLRLILMSHWDRHKRLNKMFHLHNSFAINKTSDKYQCKIDTQKRSCMLKDHQISPNYKMNVYKGSLKTSIHSKLAKNINVF</sequence>
<dbReference type="Proteomes" id="UP000269221">
    <property type="component" value="Unassembled WGS sequence"/>
</dbReference>
<dbReference type="EMBL" id="QRBI01000120">
    <property type="protein sequence ID" value="RMC06759.1"/>
    <property type="molecule type" value="Genomic_DNA"/>
</dbReference>
<comment type="caution">
    <text evidence="1">The sequence shown here is derived from an EMBL/GenBank/DDBJ whole genome shotgun (WGS) entry which is preliminary data.</text>
</comment>
<protein>
    <submittedName>
        <fullName evidence="1">Uncharacterized protein</fullName>
    </submittedName>
</protein>
<organism evidence="1 2">
    <name type="scientific">Hirundo rustica rustica</name>
    <dbReference type="NCBI Taxonomy" id="333673"/>
    <lineage>
        <taxon>Eukaryota</taxon>
        <taxon>Metazoa</taxon>
        <taxon>Chordata</taxon>
        <taxon>Craniata</taxon>
        <taxon>Vertebrata</taxon>
        <taxon>Euteleostomi</taxon>
        <taxon>Archelosauria</taxon>
        <taxon>Archosauria</taxon>
        <taxon>Dinosauria</taxon>
        <taxon>Saurischia</taxon>
        <taxon>Theropoda</taxon>
        <taxon>Coelurosauria</taxon>
        <taxon>Aves</taxon>
        <taxon>Neognathae</taxon>
        <taxon>Neoaves</taxon>
        <taxon>Telluraves</taxon>
        <taxon>Australaves</taxon>
        <taxon>Passeriformes</taxon>
        <taxon>Sylvioidea</taxon>
        <taxon>Hirundinidae</taxon>
        <taxon>Hirundo</taxon>
    </lineage>
</organism>
<evidence type="ECO:0000313" key="2">
    <source>
        <dbReference type="Proteomes" id="UP000269221"/>
    </source>
</evidence>